<evidence type="ECO:0000313" key="1">
    <source>
        <dbReference type="EMBL" id="KAK9028513.1"/>
    </source>
</evidence>
<dbReference type="EMBL" id="JBBPBN010000011">
    <property type="protein sequence ID" value="KAK9028513.1"/>
    <property type="molecule type" value="Genomic_DNA"/>
</dbReference>
<organism evidence="1 2">
    <name type="scientific">Hibiscus sabdariffa</name>
    <name type="common">roselle</name>
    <dbReference type="NCBI Taxonomy" id="183260"/>
    <lineage>
        <taxon>Eukaryota</taxon>
        <taxon>Viridiplantae</taxon>
        <taxon>Streptophyta</taxon>
        <taxon>Embryophyta</taxon>
        <taxon>Tracheophyta</taxon>
        <taxon>Spermatophyta</taxon>
        <taxon>Magnoliopsida</taxon>
        <taxon>eudicotyledons</taxon>
        <taxon>Gunneridae</taxon>
        <taxon>Pentapetalae</taxon>
        <taxon>rosids</taxon>
        <taxon>malvids</taxon>
        <taxon>Malvales</taxon>
        <taxon>Malvaceae</taxon>
        <taxon>Malvoideae</taxon>
        <taxon>Hibiscus</taxon>
    </lineage>
</organism>
<gene>
    <name evidence="1" type="ORF">V6N11_025671</name>
</gene>
<dbReference type="Proteomes" id="UP001396334">
    <property type="component" value="Unassembled WGS sequence"/>
</dbReference>
<name>A0ABR2ST98_9ROSI</name>
<proteinExistence type="predicted"/>
<evidence type="ECO:0000313" key="2">
    <source>
        <dbReference type="Proteomes" id="UP001396334"/>
    </source>
</evidence>
<sequence length="105" mass="12351">MVQYSDKEDWGPRPFRFINAWLDRKGHILMMKNAWLQIGVDQQQSNIVLNLRGLCDVLQVWNQAEYSDLDQRIVTVGKHIEELDMRAEILSSQEVQPKREKSVLL</sequence>
<comment type="caution">
    <text evidence="1">The sequence shown here is derived from an EMBL/GenBank/DDBJ whole genome shotgun (WGS) entry which is preliminary data.</text>
</comment>
<protein>
    <submittedName>
        <fullName evidence="1">Uncharacterized protein</fullName>
    </submittedName>
</protein>
<keyword evidence="2" id="KW-1185">Reference proteome</keyword>
<reference evidence="1 2" key="1">
    <citation type="journal article" date="2024" name="G3 (Bethesda)">
        <title>Genome assembly of Hibiscus sabdariffa L. provides insights into metabolisms of medicinal natural products.</title>
        <authorList>
            <person name="Kim T."/>
        </authorList>
    </citation>
    <scope>NUCLEOTIDE SEQUENCE [LARGE SCALE GENOMIC DNA]</scope>
    <source>
        <strain evidence="1">TK-2024</strain>
        <tissue evidence="1">Old leaves</tissue>
    </source>
</reference>
<accession>A0ABR2ST98</accession>